<sequence>MAHFTAKRIFGMSEAKAKALAFEVGMQNSGLGAALVGARPGKRINRAEYRQ</sequence>
<keyword evidence="2" id="KW-1185">Reference proteome</keyword>
<accession>A0A0U1KWF3</accession>
<proteinExistence type="predicted"/>
<organism evidence="1 2">
    <name type="scientific">Sporomusa ovata</name>
    <dbReference type="NCBI Taxonomy" id="2378"/>
    <lineage>
        <taxon>Bacteria</taxon>
        <taxon>Bacillati</taxon>
        <taxon>Bacillota</taxon>
        <taxon>Negativicutes</taxon>
        <taxon>Selenomonadales</taxon>
        <taxon>Sporomusaceae</taxon>
        <taxon>Sporomusa</taxon>
    </lineage>
</organism>
<protein>
    <submittedName>
        <fullName evidence="1">Uncharacterized protein</fullName>
    </submittedName>
</protein>
<evidence type="ECO:0000313" key="2">
    <source>
        <dbReference type="Proteomes" id="UP000049855"/>
    </source>
</evidence>
<dbReference type="Gene3D" id="1.20.1530.20">
    <property type="match status" value="1"/>
</dbReference>
<dbReference type="Proteomes" id="UP000049855">
    <property type="component" value="Unassembled WGS sequence"/>
</dbReference>
<dbReference type="EMBL" id="CTRP01000005">
    <property type="protein sequence ID" value="CQR71768.1"/>
    <property type="molecule type" value="Genomic_DNA"/>
</dbReference>
<reference evidence="2" key="1">
    <citation type="submission" date="2015-03" db="EMBL/GenBank/DDBJ databases">
        <authorList>
            <person name="Nijsse Bart"/>
        </authorList>
    </citation>
    <scope>NUCLEOTIDE SEQUENCE [LARGE SCALE GENOMIC DNA]</scope>
</reference>
<gene>
    <name evidence="1" type="ORF">SpAn4DRAFT_3634</name>
</gene>
<name>A0A0U1KWF3_9FIRM</name>
<dbReference type="AlphaFoldDB" id="A0A0U1KWF3"/>
<dbReference type="InterPro" id="IPR038770">
    <property type="entry name" value="Na+/solute_symporter_sf"/>
</dbReference>
<evidence type="ECO:0000313" key="1">
    <source>
        <dbReference type="EMBL" id="CQR71768.1"/>
    </source>
</evidence>